<evidence type="ECO:0000256" key="2">
    <source>
        <dbReference type="SAM" id="Phobius"/>
    </source>
</evidence>
<accession>A0A1M4EBI8</accession>
<evidence type="ECO:0000256" key="1">
    <source>
        <dbReference type="SAM" id="MobiDB-lite"/>
    </source>
</evidence>
<protein>
    <submittedName>
        <fullName evidence="3">Daunorubicin resistance transmembrane protein</fullName>
    </submittedName>
</protein>
<keyword evidence="2 3" id="KW-0812">Transmembrane</keyword>
<keyword evidence="2" id="KW-0472">Membrane</keyword>
<feature type="region of interest" description="Disordered" evidence="1">
    <location>
        <begin position="183"/>
        <end position="209"/>
    </location>
</feature>
<keyword evidence="2" id="KW-1133">Transmembrane helix</keyword>
<reference evidence="3" key="1">
    <citation type="submission" date="2016-04" db="EMBL/GenBank/DDBJ databases">
        <authorList>
            <person name="Evans L.H."/>
            <person name="Alamgir A."/>
            <person name="Owens N."/>
            <person name="Weber N.D."/>
            <person name="Virtaneva K."/>
            <person name="Barbian K."/>
            <person name="Babar A."/>
            <person name="Rosenke K."/>
        </authorList>
    </citation>
    <scope>NUCLEOTIDE SEQUENCE</scope>
    <source>
        <strain evidence="3">Nono1</strain>
    </source>
</reference>
<gene>
    <name evidence="3" type="ORF">BN4615_P5676</name>
</gene>
<name>A0A1M4EBI8_9ACTN</name>
<dbReference type="PANTHER" id="PTHR36832">
    <property type="entry name" value="SLR1174 PROTEIN-RELATED"/>
    <property type="match status" value="1"/>
</dbReference>
<dbReference type="EMBL" id="LT559118">
    <property type="protein sequence ID" value="SBO96160.1"/>
    <property type="molecule type" value="Genomic_DNA"/>
</dbReference>
<organism evidence="3">
    <name type="scientific">Nonomuraea gerenzanensis</name>
    <dbReference type="NCBI Taxonomy" id="93944"/>
    <lineage>
        <taxon>Bacteria</taxon>
        <taxon>Bacillati</taxon>
        <taxon>Actinomycetota</taxon>
        <taxon>Actinomycetes</taxon>
        <taxon>Streptosporangiales</taxon>
        <taxon>Streptosporangiaceae</taxon>
        <taxon>Nonomuraea</taxon>
    </lineage>
</organism>
<evidence type="ECO:0000313" key="3">
    <source>
        <dbReference type="EMBL" id="SBO96160.1"/>
    </source>
</evidence>
<dbReference type="PANTHER" id="PTHR36832:SF1">
    <property type="entry name" value="SLR1174 PROTEIN"/>
    <property type="match status" value="1"/>
</dbReference>
<dbReference type="Pfam" id="PF06182">
    <property type="entry name" value="ABC2_membrane_6"/>
    <property type="match status" value="1"/>
</dbReference>
<sequence length="263" mass="27404">MALVTQVFLVRMIWTAVYGARPAAAGLTLDALLACLTLANLQGFATHTLVTRTVQHRVRTGTVFFDLARPVGYLRQMAAFQAGNTLGGLLLLAPVVPVVLLAGSITAPADAAGYVLTLLLGYVIAVQLALLISLIAFWTMEIAAVSLLYRLVQVRLVPDADLRGRRGVAADVRAAGRLRGVRARERRPGQARQPVGAGRPAGGGAADRAGVPGVAAAARPLPERRSLTAREPGRHGLVCSAYLRAGWEGDGAAEHGGSAGPGQ</sequence>
<feature type="transmembrane region" description="Helical" evidence="2">
    <location>
        <begin position="111"/>
        <end position="140"/>
    </location>
</feature>
<dbReference type="InterPro" id="IPR010390">
    <property type="entry name" value="ABC-2_transporter-like"/>
</dbReference>
<proteinExistence type="predicted"/>
<dbReference type="AlphaFoldDB" id="A0A1M4EBI8"/>
<feature type="transmembrane region" description="Helical" evidence="2">
    <location>
        <begin position="85"/>
        <end position="105"/>
    </location>
</feature>